<evidence type="ECO:0000259" key="12">
    <source>
        <dbReference type="Pfam" id="PF02223"/>
    </source>
</evidence>
<evidence type="ECO:0000313" key="14">
    <source>
        <dbReference type="Proteomes" id="UP001165678"/>
    </source>
</evidence>
<comment type="catalytic activity">
    <reaction evidence="10 11">
        <text>dTMP + ATP = dTDP + ADP</text>
        <dbReference type="Rhea" id="RHEA:13517"/>
        <dbReference type="ChEBI" id="CHEBI:30616"/>
        <dbReference type="ChEBI" id="CHEBI:58369"/>
        <dbReference type="ChEBI" id="CHEBI:63528"/>
        <dbReference type="ChEBI" id="CHEBI:456216"/>
        <dbReference type="EC" id="2.7.4.9"/>
    </reaction>
</comment>
<dbReference type="GO" id="GO:0005524">
    <property type="term" value="F:ATP binding"/>
    <property type="evidence" value="ECO:0007669"/>
    <property type="project" value="UniProtKB-UniRule"/>
</dbReference>
<dbReference type="HAMAP" id="MF_00165">
    <property type="entry name" value="Thymidylate_kinase"/>
    <property type="match status" value="1"/>
</dbReference>
<dbReference type="EMBL" id="JAPIVE010000001">
    <property type="protein sequence ID" value="MCX2522735.1"/>
    <property type="molecule type" value="Genomic_DNA"/>
</dbReference>
<organism evidence="13 14">
    <name type="scientific">Larsenimonas rhizosphaerae</name>
    <dbReference type="NCBI Taxonomy" id="2944682"/>
    <lineage>
        <taxon>Bacteria</taxon>
        <taxon>Pseudomonadati</taxon>
        <taxon>Pseudomonadota</taxon>
        <taxon>Gammaproteobacteria</taxon>
        <taxon>Oceanospirillales</taxon>
        <taxon>Halomonadaceae</taxon>
        <taxon>Larsenimonas</taxon>
    </lineage>
</organism>
<evidence type="ECO:0000256" key="7">
    <source>
        <dbReference type="ARBA" id="ARBA00022777"/>
    </source>
</evidence>
<evidence type="ECO:0000256" key="2">
    <source>
        <dbReference type="ARBA" id="ARBA00012980"/>
    </source>
</evidence>
<reference evidence="13" key="1">
    <citation type="submission" date="2022-11" db="EMBL/GenBank/DDBJ databases">
        <title>Larsenimonas rhizosphaerae sp. nov., isolated from a tidal mudflat.</title>
        <authorList>
            <person name="Lee S.D."/>
            <person name="Kim I.S."/>
        </authorList>
    </citation>
    <scope>NUCLEOTIDE SEQUENCE</scope>
    <source>
        <strain evidence="13">GH2-1</strain>
    </source>
</reference>
<evidence type="ECO:0000256" key="4">
    <source>
        <dbReference type="ARBA" id="ARBA00022679"/>
    </source>
</evidence>
<dbReference type="SUPFAM" id="SSF52540">
    <property type="entry name" value="P-loop containing nucleoside triphosphate hydrolases"/>
    <property type="match status" value="1"/>
</dbReference>
<dbReference type="InterPro" id="IPR018094">
    <property type="entry name" value="Thymidylate_kinase"/>
</dbReference>
<feature type="domain" description="Thymidylate kinase-like" evidence="12">
    <location>
        <begin position="8"/>
        <end position="205"/>
    </location>
</feature>
<evidence type="ECO:0000256" key="10">
    <source>
        <dbReference type="ARBA" id="ARBA00048743"/>
    </source>
</evidence>
<evidence type="ECO:0000256" key="9">
    <source>
        <dbReference type="ARBA" id="ARBA00029962"/>
    </source>
</evidence>
<sequence length="213" mass="23955">MKGFFVVFEGIDGSGTSTQSKLLYDYLTSKGIRCHLTAEPSAGPIGTLIRHGMSGRTAFSKGKNPFLEQSDLFDEQMAYLFAADRHDHLYNSLDGVVGLVEDGVVVISSRYFFSSFAYHCSSKEEYEFVKELNSRFPNPDLVVYMDNEVNVSVERMSSRAVVDEYENKEKLEKVRNNYLNIFDNYDGELLKVDANSPVSDIHCDIVNKVLGAL</sequence>
<dbReference type="PANTHER" id="PTHR10344:SF4">
    <property type="entry name" value="UMP-CMP KINASE 2, MITOCHONDRIAL"/>
    <property type="match status" value="1"/>
</dbReference>
<comment type="similarity">
    <text evidence="1 11">Belongs to the thymidylate kinase family.</text>
</comment>
<proteinExistence type="inferred from homology"/>
<dbReference type="CDD" id="cd01672">
    <property type="entry name" value="TMPK"/>
    <property type="match status" value="1"/>
</dbReference>
<dbReference type="GO" id="GO:0006233">
    <property type="term" value="P:dTDP biosynthetic process"/>
    <property type="evidence" value="ECO:0007669"/>
    <property type="project" value="InterPro"/>
</dbReference>
<keyword evidence="8 11" id="KW-0067">ATP-binding</keyword>
<dbReference type="NCBIfam" id="TIGR00041">
    <property type="entry name" value="DTMP_kinase"/>
    <property type="match status" value="1"/>
</dbReference>
<comment type="caution">
    <text evidence="13">The sequence shown here is derived from an EMBL/GenBank/DDBJ whole genome shotgun (WGS) entry which is preliminary data.</text>
</comment>
<evidence type="ECO:0000256" key="3">
    <source>
        <dbReference type="ARBA" id="ARBA00017144"/>
    </source>
</evidence>
<dbReference type="EC" id="2.7.4.9" evidence="2 11"/>
<protein>
    <recommendedName>
        <fullName evidence="3 11">Thymidylate kinase</fullName>
        <ecNumber evidence="2 11">2.7.4.9</ecNumber>
    </recommendedName>
    <alternativeName>
        <fullName evidence="9 11">dTMP kinase</fullName>
    </alternativeName>
</protein>
<evidence type="ECO:0000256" key="5">
    <source>
        <dbReference type="ARBA" id="ARBA00022727"/>
    </source>
</evidence>
<evidence type="ECO:0000256" key="8">
    <source>
        <dbReference type="ARBA" id="ARBA00022840"/>
    </source>
</evidence>
<dbReference type="RefSeq" id="WP_265895223.1">
    <property type="nucleotide sequence ID" value="NZ_JAPIVE010000001.1"/>
</dbReference>
<dbReference type="GO" id="GO:0006235">
    <property type="term" value="P:dTTP biosynthetic process"/>
    <property type="evidence" value="ECO:0007669"/>
    <property type="project" value="UniProtKB-UniRule"/>
</dbReference>
<name>A0AA41ZL35_9GAMM</name>
<comment type="function">
    <text evidence="11">Phosphorylation of dTMP to form dTDP in both de novo and salvage pathways of dTTP synthesis.</text>
</comment>
<evidence type="ECO:0000256" key="11">
    <source>
        <dbReference type="HAMAP-Rule" id="MF_00165"/>
    </source>
</evidence>
<dbReference type="Gene3D" id="3.40.50.300">
    <property type="entry name" value="P-loop containing nucleotide triphosphate hydrolases"/>
    <property type="match status" value="1"/>
</dbReference>
<dbReference type="GO" id="GO:0004798">
    <property type="term" value="F:dTMP kinase activity"/>
    <property type="evidence" value="ECO:0007669"/>
    <property type="project" value="UniProtKB-UniRule"/>
</dbReference>
<dbReference type="PANTHER" id="PTHR10344">
    <property type="entry name" value="THYMIDYLATE KINASE"/>
    <property type="match status" value="1"/>
</dbReference>
<keyword evidence="7 11" id="KW-0418">Kinase</keyword>
<evidence type="ECO:0000256" key="6">
    <source>
        <dbReference type="ARBA" id="ARBA00022741"/>
    </source>
</evidence>
<evidence type="ECO:0000256" key="1">
    <source>
        <dbReference type="ARBA" id="ARBA00009776"/>
    </source>
</evidence>
<dbReference type="InterPro" id="IPR027417">
    <property type="entry name" value="P-loop_NTPase"/>
</dbReference>
<dbReference type="Pfam" id="PF02223">
    <property type="entry name" value="Thymidylate_kin"/>
    <property type="match status" value="1"/>
</dbReference>
<keyword evidence="5 11" id="KW-0545">Nucleotide biosynthesis</keyword>
<keyword evidence="14" id="KW-1185">Reference proteome</keyword>
<dbReference type="InterPro" id="IPR039430">
    <property type="entry name" value="Thymidylate_kin-like_dom"/>
</dbReference>
<dbReference type="GO" id="GO:0005829">
    <property type="term" value="C:cytosol"/>
    <property type="evidence" value="ECO:0007669"/>
    <property type="project" value="TreeGrafter"/>
</dbReference>
<keyword evidence="6 11" id="KW-0547">Nucleotide-binding</keyword>
<dbReference type="GO" id="GO:0006227">
    <property type="term" value="P:dUDP biosynthetic process"/>
    <property type="evidence" value="ECO:0007669"/>
    <property type="project" value="TreeGrafter"/>
</dbReference>
<dbReference type="AlphaFoldDB" id="A0AA41ZL35"/>
<evidence type="ECO:0000313" key="13">
    <source>
        <dbReference type="EMBL" id="MCX2522735.1"/>
    </source>
</evidence>
<keyword evidence="4 11" id="KW-0808">Transferase</keyword>
<dbReference type="Proteomes" id="UP001165678">
    <property type="component" value="Unassembled WGS sequence"/>
</dbReference>
<comment type="caution">
    <text evidence="11">Lacks conserved residue(s) required for the propagation of feature annotation.</text>
</comment>
<gene>
    <name evidence="11 13" type="primary">tmk</name>
    <name evidence="13" type="ORF">OQ287_00585</name>
</gene>
<accession>A0AA41ZL35</accession>